<accession>A0ABW5D003</accession>
<gene>
    <name evidence="3" type="ORF">ACFSKP_17185</name>
</gene>
<evidence type="ECO:0000256" key="1">
    <source>
        <dbReference type="ARBA" id="ARBA00005662"/>
    </source>
</evidence>
<dbReference type="PANTHER" id="PTHR33393:SF11">
    <property type="entry name" value="POLYGLUTAMINE SYNTHESIS ACCESSORY PROTEIN RV0574C-RELATED"/>
    <property type="match status" value="1"/>
</dbReference>
<comment type="caution">
    <text evidence="3">The sequence shown here is derived from an EMBL/GenBank/DDBJ whole genome shotgun (WGS) entry which is preliminary data.</text>
</comment>
<evidence type="ECO:0000313" key="3">
    <source>
        <dbReference type="EMBL" id="MFD2248006.1"/>
    </source>
</evidence>
<dbReference type="Pfam" id="PF09587">
    <property type="entry name" value="PGA_cap"/>
    <property type="match status" value="1"/>
</dbReference>
<dbReference type="RefSeq" id="WP_250431328.1">
    <property type="nucleotide sequence ID" value="NZ_JALPRR010000003.1"/>
</dbReference>
<dbReference type="InterPro" id="IPR052169">
    <property type="entry name" value="CW_Biosynth-Accessory"/>
</dbReference>
<reference evidence="4" key="1">
    <citation type="journal article" date="2019" name="Int. J. Syst. Evol. Microbiol.">
        <title>The Global Catalogue of Microorganisms (GCM) 10K type strain sequencing project: providing services to taxonomists for standard genome sequencing and annotation.</title>
        <authorList>
            <consortium name="The Broad Institute Genomics Platform"/>
            <consortium name="The Broad Institute Genome Sequencing Center for Infectious Disease"/>
            <person name="Wu L."/>
            <person name="Ma J."/>
        </authorList>
    </citation>
    <scope>NUCLEOTIDE SEQUENCE [LARGE SCALE GENOMIC DNA]</scope>
    <source>
        <strain evidence="4">CGMCC 4.1782</strain>
    </source>
</reference>
<dbReference type="PANTHER" id="PTHR33393">
    <property type="entry name" value="POLYGLUTAMINE SYNTHESIS ACCESSORY PROTEIN RV0574C-RELATED"/>
    <property type="match status" value="1"/>
</dbReference>
<dbReference type="CDD" id="cd07381">
    <property type="entry name" value="MPP_CapA"/>
    <property type="match status" value="1"/>
</dbReference>
<comment type="similarity">
    <text evidence="1">Belongs to the CapA family.</text>
</comment>
<dbReference type="Gene3D" id="3.60.21.10">
    <property type="match status" value="1"/>
</dbReference>
<dbReference type="SUPFAM" id="SSF56300">
    <property type="entry name" value="Metallo-dependent phosphatases"/>
    <property type="match status" value="1"/>
</dbReference>
<sequence>MPSTLTLFLCGDVMTGRGIDQVLPYSVDPKIYEAYVKNAKDYVRLAERKNGSIPQPVSYTYIWGDALQVWQQVEPDLKLINLETSITEQPEPWPGKEVQYRMHPNNVEVLTAAGIDFCSLANNHTMDWGRAGLLETLQTLSNANIAFAGAGENKAVASTPAILNTAKGRVVILAYGSETSGVYRSWAATENEPGVNLLPDMSDATVQMISEQVTQVKRAGDVVVLSIHWGSNWGYDVPPVQQRFAHQLIDKAGIDLVFGHSSHHPRGIEVYNGKLIIYGAGDFINDYEGISSHEQYRGDLSLMYFPKLDPATGKLLSLLMVPMQIKNFRLSYTSRQDARWLADVLDKESEAFGSGVALQKDGSYLLTW</sequence>
<organism evidence="3 4">
    <name type="scientific">Pontibacter ruber</name>
    <dbReference type="NCBI Taxonomy" id="1343895"/>
    <lineage>
        <taxon>Bacteria</taxon>
        <taxon>Pseudomonadati</taxon>
        <taxon>Bacteroidota</taxon>
        <taxon>Cytophagia</taxon>
        <taxon>Cytophagales</taxon>
        <taxon>Hymenobacteraceae</taxon>
        <taxon>Pontibacter</taxon>
    </lineage>
</organism>
<dbReference type="Proteomes" id="UP001597374">
    <property type="component" value="Unassembled WGS sequence"/>
</dbReference>
<dbReference type="EMBL" id="JBHUIM010000002">
    <property type="protein sequence ID" value="MFD2248006.1"/>
    <property type="molecule type" value="Genomic_DNA"/>
</dbReference>
<proteinExistence type="inferred from homology"/>
<protein>
    <submittedName>
        <fullName evidence="3">CapA family protein</fullName>
    </submittedName>
</protein>
<dbReference type="InterPro" id="IPR029052">
    <property type="entry name" value="Metallo-depent_PP-like"/>
</dbReference>
<feature type="domain" description="Capsule synthesis protein CapA" evidence="2">
    <location>
        <begin position="6"/>
        <end position="287"/>
    </location>
</feature>
<dbReference type="SMART" id="SM00854">
    <property type="entry name" value="PGA_cap"/>
    <property type="match status" value="1"/>
</dbReference>
<keyword evidence="4" id="KW-1185">Reference proteome</keyword>
<evidence type="ECO:0000313" key="4">
    <source>
        <dbReference type="Proteomes" id="UP001597374"/>
    </source>
</evidence>
<name>A0ABW5D003_9BACT</name>
<dbReference type="InterPro" id="IPR019079">
    <property type="entry name" value="Capsule_synth_CapA"/>
</dbReference>
<evidence type="ECO:0000259" key="2">
    <source>
        <dbReference type="SMART" id="SM00854"/>
    </source>
</evidence>